<organism evidence="8 9">
    <name type="scientific">Metarhizium anisopliae (strain ARSEF 549)</name>
    <dbReference type="NCBI Taxonomy" id="3151832"/>
    <lineage>
        <taxon>Eukaryota</taxon>
        <taxon>Fungi</taxon>
        <taxon>Dikarya</taxon>
        <taxon>Ascomycota</taxon>
        <taxon>Pezizomycotina</taxon>
        <taxon>Sordariomycetes</taxon>
        <taxon>Hypocreomycetidae</taxon>
        <taxon>Hypocreales</taxon>
        <taxon>Clavicipitaceae</taxon>
        <taxon>Metarhizium</taxon>
    </lineage>
</organism>
<comment type="subcellular location">
    <subcellularLocation>
        <location evidence="1">Membrane</location>
        <topology evidence="1">Multi-pass membrane protein</topology>
    </subcellularLocation>
</comment>
<accession>A0A0B4F484</accession>
<feature type="transmembrane region" description="Helical" evidence="6">
    <location>
        <begin position="130"/>
        <end position="152"/>
    </location>
</feature>
<evidence type="ECO:0000256" key="3">
    <source>
        <dbReference type="ARBA" id="ARBA00022692"/>
    </source>
</evidence>
<feature type="domain" description="Major facilitator superfamily (MFS) profile" evidence="7">
    <location>
        <begin position="1"/>
        <end position="231"/>
    </location>
</feature>
<dbReference type="Proteomes" id="UP000031186">
    <property type="component" value="Unassembled WGS sequence"/>
</dbReference>
<feature type="transmembrane region" description="Helical" evidence="6">
    <location>
        <begin position="35"/>
        <end position="58"/>
    </location>
</feature>
<protein>
    <submittedName>
        <fullName evidence="8">Major facilitator superfamily</fullName>
    </submittedName>
</protein>
<dbReference type="SUPFAM" id="SSF103473">
    <property type="entry name" value="MFS general substrate transporter"/>
    <property type="match status" value="1"/>
</dbReference>
<evidence type="ECO:0000256" key="2">
    <source>
        <dbReference type="ARBA" id="ARBA00007520"/>
    </source>
</evidence>
<feature type="transmembrane region" description="Helical" evidence="6">
    <location>
        <begin position="70"/>
        <end position="89"/>
    </location>
</feature>
<sequence length="231" mass="24617">MLIAARAIQGVGVAGLNVLANICNGDLFSPRERGIYYGVIGGVWAVALSVGPVIGGAFTSSVSWHWCFYVNLPFCGIAFVIMLFFLNLQTPKTLLAEGIKAIDWIGVVLSLGSTLILFFGLNFGGASAPWGFATVICLIVFGFVGWGLFFTWEVMSLAPYPLLPVRIYKQMPNLYLPLFFQGALGATPILSGVYLLPTAVSLSVASIGTGVYMRKTASTLLPCTPGSSCKQ</sequence>
<evidence type="ECO:0000256" key="4">
    <source>
        <dbReference type="ARBA" id="ARBA00022989"/>
    </source>
</evidence>
<dbReference type="AlphaFoldDB" id="A0A0B4F484"/>
<gene>
    <name evidence="8" type="ORF">MAN_09836</name>
</gene>
<keyword evidence="4 6" id="KW-1133">Transmembrane helix</keyword>
<dbReference type="EMBL" id="AZNF01000018">
    <property type="protein sequence ID" value="KID60701.1"/>
    <property type="molecule type" value="Genomic_DNA"/>
</dbReference>
<feature type="transmembrane region" description="Helical" evidence="6">
    <location>
        <begin position="101"/>
        <end position="124"/>
    </location>
</feature>
<dbReference type="InterPro" id="IPR036259">
    <property type="entry name" value="MFS_trans_sf"/>
</dbReference>
<dbReference type="Pfam" id="PF07690">
    <property type="entry name" value="MFS_1"/>
    <property type="match status" value="1"/>
</dbReference>
<evidence type="ECO:0000256" key="5">
    <source>
        <dbReference type="ARBA" id="ARBA00023136"/>
    </source>
</evidence>
<dbReference type="PANTHER" id="PTHR23501">
    <property type="entry name" value="MAJOR FACILITATOR SUPERFAMILY"/>
    <property type="match status" value="1"/>
</dbReference>
<feature type="non-terminal residue" evidence="8">
    <location>
        <position position="1"/>
    </location>
</feature>
<evidence type="ECO:0000259" key="7">
    <source>
        <dbReference type="PROSITE" id="PS50850"/>
    </source>
</evidence>
<evidence type="ECO:0000256" key="1">
    <source>
        <dbReference type="ARBA" id="ARBA00004141"/>
    </source>
</evidence>
<comment type="similarity">
    <text evidence="2">Belongs to the major facilitator superfamily. TCR/Tet family.</text>
</comment>
<name>A0A0B4F484_METAF</name>
<keyword evidence="9" id="KW-1185">Reference proteome</keyword>
<evidence type="ECO:0000256" key="6">
    <source>
        <dbReference type="SAM" id="Phobius"/>
    </source>
</evidence>
<proteinExistence type="inferred from homology"/>
<dbReference type="GO" id="GO:0022857">
    <property type="term" value="F:transmembrane transporter activity"/>
    <property type="evidence" value="ECO:0007669"/>
    <property type="project" value="InterPro"/>
</dbReference>
<dbReference type="HOGENOM" id="CLU_000960_10_0_1"/>
<keyword evidence="5 6" id="KW-0472">Membrane</keyword>
<evidence type="ECO:0000313" key="9">
    <source>
        <dbReference type="Proteomes" id="UP000031186"/>
    </source>
</evidence>
<comment type="caution">
    <text evidence="8">The sequence shown here is derived from an EMBL/GenBank/DDBJ whole genome shotgun (WGS) entry which is preliminary data.</text>
</comment>
<dbReference type="GO" id="GO:0005886">
    <property type="term" value="C:plasma membrane"/>
    <property type="evidence" value="ECO:0007669"/>
    <property type="project" value="TreeGrafter"/>
</dbReference>
<dbReference type="InterPro" id="IPR011701">
    <property type="entry name" value="MFS"/>
</dbReference>
<dbReference type="PANTHER" id="PTHR23501:SF102">
    <property type="entry name" value="DRUG TRANSPORTER, PUTATIVE (AFU_ORTHOLOGUE AFUA_3G08530)-RELATED"/>
    <property type="match status" value="1"/>
</dbReference>
<dbReference type="PROSITE" id="PS50850">
    <property type="entry name" value="MFS"/>
    <property type="match status" value="1"/>
</dbReference>
<reference evidence="8 9" key="1">
    <citation type="journal article" date="2014" name="Proc. Natl. Acad. Sci. U.S.A.">
        <title>Trajectory and genomic determinants of fungal-pathogen speciation and host adaptation.</title>
        <authorList>
            <person name="Hu X."/>
            <person name="Xiao G."/>
            <person name="Zheng P."/>
            <person name="Shang Y."/>
            <person name="Su Y."/>
            <person name="Zhang X."/>
            <person name="Liu X."/>
            <person name="Zhan S."/>
            <person name="St Leger R.J."/>
            <person name="Wang C."/>
        </authorList>
    </citation>
    <scope>NUCLEOTIDE SEQUENCE [LARGE SCALE GENOMIC DNA]</scope>
    <source>
        <strain evidence="8 9">ARSEF 549</strain>
    </source>
</reference>
<dbReference type="Gene3D" id="1.20.1720.10">
    <property type="entry name" value="Multidrug resistance protein D"/>
    <property type="match status" value="1"/>
</dbReference>
<evidence type="ECO:0000313" key="8">
    <source>
        <dbReference type="EMBL" id="KID60701.1"/>
    </source>
</evidence>
<dbReference type="InterPro" id="IPR020846">
    <property type="entry name" value="MFS_dom"/>
</dbReference>
<keyword evidence="3 6" id="KW-0812">Transmembrane</keyword>
<feature type="transmembrane region" description="Helical" evidence="6">
    <location>
        <begin position="173"/>
        <end position="196"/>
    </location>
</feature>
<dbReference type="VEuPathDB" id="FungiDB:MAN_09836"/>